<reference evidence="3 4" key="1">
    <citation type="journal article" date="2016" name="DNA Res.">
        <title>The draft genome of MD-2 pineapple using hybrid error correction of long reads.</title>
        <authorList>
            <person name="Redwan R.M."/>
            <person name="Saidin A."/>
            <person name="Kumar S.V."/>
        </authorList>
    </citation>
    <scope>NUCLEOTIDE SEQUENCE [LARGE SCALE GENOMIC DNA]</scope>
    <source>
        <strain evidence="4">cv. MD2</strain>
        <tissue evidence="3">Leaf</tissue>
    </source>
</reference>
<protein>
    <submittedName>
        <fullName evidence="3">Uncharacterized protein</fullName>
    </submittedName>
</protein>
<dbReference type="EMBL" id="LSRQ01003331">
    <property type="protein sequence ID" value="OAY71881.1"/>
    <property type="molecule type" value="Genomic_DNA"/>
</dbReference>
<comment type="caution">
    <text evidence="3">The sequence shown here is derived from an EMBL/GenBank/DDBJ whole genome shotgun (WGS) entry which is preliminary data.</text>
</comment>
<dbReference type="Pfam" id="PF04859">
    <property type="entry name" value="DUF641"/>
    <property type="match status" value="1"/>
</dbReference>
<sequence>MAMETLRPTPPTHLASIKRTFTKLLRLRRSSAADEDDASSTISAKLKLYDDELERKTKTKKKKKKKLPPLMAERDEAESLLAALFASVSAVKAAYARLQLAESPYDPDAIHAADRAVVAELVRLSNLKRSYRRDLPRPRADPSAAEIEERRHLIATYEVTLRAMESEIELKDAEMGSLSSDLLGSEKLCGALEARLRHGRSISALDGLHLSGLNPSHFRTALRYTLRSIRSFAKSMATKMESAGWDLDAAAAAAADVRLRNPSHRALAFESFVCRVMFSGFHRRGFDLLRSEWDRARFFREFGEINSSTPNGALDERTSRSPLGQFYKAKYLGLVHPKMEASFSKGMDQREMMKSEFFAEFAEMARRVWLLHCLFFSFDREGECAEVGSIFRVRRGERFSEVYMESVAEEEDDDDGEGEEGRWPTVGFTVVPGFMIGRTVIQCKNSAEVTPISYPLSFFLIFSFPVLLPLRRFCAHAENWGTNQLRFILDAY</sequence>
<dbReference type="GO" id="GO:0009959">
    <property type="term" value="P:negative gravitropism"/>
    <property type="evidence" value="ECO:0007669"/>
    <property type="project" value="InterPro"/>
</dbReference>
<proteinExistence type="predicted"/>
<accession>A0A199V4Q9</accession>
<feature type="domain" description="DUF641" evidence="1">
    <location>
        <begin position="74"/>
        <end position="194"/>
    </location>
</feature>
<feature type="domain" description="GIL1/IRKI C-terminal" evidence="2">
    <location>
        <begin position="390"/>
        <end position="444"/>
    </location>
</feature>
<evidence type="ECO:0000313" key="3">
    <source>
        <dbReference type="EMBL" id="OAY71881.1"/>
    </source>
</evidence>
<dbReference type="Proteomes" id="UP000092600">
    <property type="component" value="Unassembled WGS sequence"/>
</dbReference>
<evidence type="ECO:0000313" key="4">
    <source>
        <dbReference type="Proteomes" id="UP000092600"/>
    </source>
</evidence>
<dbReference type="InterPro" id="IPR056813">
    <property type="entry name" value="GIL1_IRKI_C"/>
</dbReference>
<organism evidence="3 4">
    <name type="scientific">Ananas comosus</name>
    <name type="common">Pineapple</name>
    <name type="synonym">Ananas ananas</name>
    <dbReference type="NCBI Taxonomy" id="4615"/>
    <lineage>
        <taxon>Eukaryota</taxon>
        <taxon>Viridiplantae</taxon>
        <taxon>Streptophyta</taxon>
        <taxon>Embryophyta</taxon>
        <taxon>Tracheophyta</taxon>
        <taxon>Spermatophyta</taxon>
        <taxon>Magnoliopsida</taxon>
        <taxon>Liliopsida</taxon>
        <taxon>Poales</taxon>
        <taxon>Bromeliaceae</taxon>
        <taxon>Bromelioideae</taxon>
        <taxon>Ananas</taxon>
    </lineage>
</organism>
<dbReference type="GO" id="GO:0009639">
    <property type="term" value="P:response to red or far red light"/>
    <property type="evidence" value="ECO:0007669"/>
    <property type="project" value="InterPro"/>
</dbReference>
<gene>
    <name evidence="3" type="ORF">ACMD2_11146</name>
</gene>
<name>A0A199V4Q9_ANACO</name>
<dbReference type="InterPro" id="IPR040225">
    <property type="entry name" value="GIL1-like"/>
</dbReference>
<dbReference type="InterPro" id="IPR006943">
    <property type="entry name" value="DUF641_pln"/>
</dbReference>
<dbReference type="AlphaFoldDB" id="A0A199V4Q9"/>
<evidence type="ECO:0000259" key="1">
    <source>
        <dbReference type="Pfam" id="PF04859"/>
    </source>
</evidence>
<dbReference type="Pfam" id="PF24994">
    <property type="entry name" value="GIL1_IRKI_C"/>
    <property type="match status" value="1"/>
</dbReference>
<dbReference type="STRING" id="4615.A0A199V4Q9"/>
<dbReference type="PANTHER" id="PTHR31161">
    <property type="entry name" value="PROTEIN GRAVITROPIC IN THE LIGHT 1"/>
    <property type="match status" value="1"/>
</dbReference>
<evidence type="ECO:0000259" key="2">
    <source>
        <dbReference type="Pfam" id="PF24994"/>
    </source>
</evidence>